<reference evidence="2 3" key="1">
    <citation type="submission" date="2017-12" db="EMBL/GenBank/DDBJ databases">
        <title>Taxonomic description and draft genome of Pradoshia cofamensis Gen. nov., sp. nov., a thermotolerant bacillale isolated from anterior gut of earthworm Eisenia fetida.</title>
        <authorList>
            <person name="Saha T."/>
            <person name="Chakraborty R."/>
        </authorList>
    </citation>
    <scope>NUCLEOTIDE SEQUENCE [LARGE SCALE GENOMIC DNA]</scope>
    <source>
        <strain evidence="2 3">EAG3</strain>
    </source>
</reference>
<keyword evidence="2" id="KW-0167">Capsid protein</keyword>
<dbReference type="AlphaFoldDB" id="A0A2S7N5K7"/>
<dbReference type="OrthoDB" id="2456726at2"/>
<keyword evidence="2" id="KW-0946">Virion</keyword>
<dbReference type="Pfam" id="PF14179">
    <property type="entry name" value="YppG"/>
    <property type="match status" value="1"/>
</dbReference>
<gene>
    <name evidence="2" type="ORF">CYL18_03445</name>
</gene>
<dbReference type="Proteomes" id="UP000239663">
    <property type="component" value="Unassembled WGS sequence"/>
</dbReference>
<dbReference type="InterPro" id="IPR025555">
    <property type="entry name" value="YppG"/>
</dbReference>
<sequence>MNPYMPDPYQMPPIQNQAVNPMQNQMPYVYQSNQPAPEMNPYPKQPSNPFQNPLYQQDEDFYPLQQPMMNVTHPYPKPSFLQKSQGNNISSVLNQFKNPEGSIDFNKMMDTTGQMLNTMNQVSNLVKGVGSIFKAGT</sequence>
<organism evidence="2 3">
    <name type="scientific">Pradoshia eiseniae</name>
    <dbReference type="NCBI Taxonomy" id="2064768"/>
    <lineage>
        <taxon>Bacteria</taxon>
        <taxon>Bacillati</taxon>
        <taxon>Bacillota</taxon>
        <taxon>Bacilli</taxon>
        <taxon>Bacillales</taxon>
        <taxon>Bacillaceae</taxon>
        <taxon>Pradoshia</taxon>
    </lineage>
</organism>
<dbReference type="EMBL" id="PKOZ01000001">
    <property type="protein sequence ID" value="PQD97263.1"/>
    <property type="molecule type" value="Genomic_DNA"/>
</dbReference>
<evidence type="ECO:0000256" key="1">
    <source>
        <dbReference type="SAM" id="MobiDB-lite"/>
    </source>
</evidence>
<proteinExistence type="predicted"/>
<keyword evidence="3" id="KW-1185">Reference proteome</keyword>
<feature type="region of interest" description="Disordered" evidence="1">
    <location>
        <begin position="31"/>
        <end position="56"/>
    </location>
</feature>
<comment type="caution">
    <text evidence="2">The sequence shown here is derived from an EMBL/GenBank/DDBJ whole genome shotgun (WGS) entry which is preliminary data.</text>
</comment>
<name>A0A2S7N5K7_9BACI</name>
<evidence type="ECO:0000313" key="2">
    <source>
        <dbReference type="EMBL" id="PQD97263.1"/>
    </source>
</evidence>
<protein>
    <submittedName>
        <fullName evidence="2">Spore coat protein</fullName>
    </submittedName>
</protein>
<accession>A0A2S7N5K7</accession>
<evidence type="ECO:0000313" key="3">
    <source>
        <dbReference type="Proteomes" id="UP000239663"/>
    </source>
</evidence>